<organism evidence="1 2">
    <name type="scientific">Thiomicrorhabdus sediminis</name>
    <dbReference type="NCBI Taxonomy" id="2580412"/>
    <lineage>
        <taxon>Bacteria</taxon>
        <taxon>Pseudomonadati</taxon>
        <taxon>Pseudomonadota</taxon>
        <taxon>Gammaproteobacteria</taxon>
        <taxon>Thiotrichales</taxon>
        <taxon>Piscirickettsiaceae</taxon>
        <taxon>Thiomicrorhabdus</taxon>
    </lineage>
</organism>
<reference evidence="1 2" key="1">
    <citation type="submission" date="2019-05" db="EMBL/GenBank/DDBJ databases">
        <title>Thiomicrorhabdus sediminis sp. nov, a novel sulfur-oxidizing bacterium isolated from coastal sediment.</title>
        <authorList>
            <person name="Liu X."/>
        </authorList>
    </citation>
    <scope>NUCLEOTIDE SEQUENCE [LARGE SCALE GENOMIC DNA]</scope>
    <source>
        <strain evidence="1 2">G1</strain>
    </source>
</reference>
<accession>A0A4P9K8I8</accession>
<dbReference type="Proteomes" id="UP000304864">
    <property type="component" value="Chromosome"/>
</dbReference>
<dbReference type="RefSeq" id="WP_138565301.1">
    <property type="nucleotide sequence ID" value="NZ_CP040602.1"/>
</dbReference>
<sequence length="115" mass="13401">MSEEKTPLHWIQLELIPLANFEDRFDTMMAWWNPDEGLLEGADEVIWQMIEQAKQTGHVESQLGSSIEITEPLKKTTELAAILAQFFWVVPRPVKEPFEKIEENEEHKQEPVSLQ</sequence>
<gene>
    <name evidence="1" type="ORF">FE785_08250</name>
</gene>
<dbReference type="AlphaFoldDB" id="A0A4P9K8I8"/>
<dbReference type="KEGG" id="thig:FE785_08250"/>
<protein>
    <submittedName>
        <fullName evidence="1">Uncharacterized protein</fullName>
    </submittedName>
</protein>
<evidence type="ECO:0000313" key="2">
    <source>
        <dbReference type="Proteomes" id="UP000304864"/>
    </source>
</evidence>
<proteinExistence type="predicted"/>
<keyword evidence="2" id="KW-1185">Reference proteome</keyword>
<name>A0A4P9K8I8_9GAMM</name>
<dbReference type="EMBL" id="CP040602">
    <property type="protein sequence ID" value="QCU90627.1"/>
    <property type="molecule type" value="Genomic_DNA"/>
</dbReference>
<dbReference type="OrthoDB" id="5616384at2"/>
<evidence type="ECO:0000313" key="1">
    <source>
        <dbReference type="EMBL" id="QCU90627.1"/>
    </source>
</evidence>